<proteinExistence type="predicted"/>
<dbReference type="VEuPathDB" id="VectorBase:CPIJ016272"/>
<sequence length="381" mass="42570">MCPEKERYMMDLRLQVTVYEARFPKDVELGTWTTQYKRPTIPYQLERAIDLLEPKRRCIEKFKDDVLQMYDSGEVLGSKGLHELVKLIYEDTQDGSLYRTSLAVHHGEYELVQTTRDLLEMELTATAGGMRPGQLLVEDRRRIHSVLDVRGSRSLCSENIFVQQAAGHIFVLEQGEGSEQEDYGTIVGTSCSVGRASRTDHGIARANSNCRRRSTAAGQPPTAIFTASSTNAFEPLTKPPAPKLIHITGSKMSTAPFAERRYGSISTVDVEEELMESARSHELRNNLSFAIEAAPGNRSIAEMPTTRRIAYSAFVIATPGLMEPYLFVEVQAPADCISFVYTVLAGDVATDSFDVFHYWRIVPGDPLDKSIQEIPAKPQKV</sequence>
<evidence type="ECO:0000313" key="3">
    <source>
        <dbReference type="Proteomes" id="UP000002320"/>
    </source>
</evidence>
<dbReference type="KEGG" id="cqu:CpipJ_CPIJ016272"/>
<name>B0XEC3_CULQU</name>
<reference evidence="1" key="1">
    <citation type="submission" date="2007-03" db="EMBL/GenBank/DDBJ databases">
        <title>Annotation of Culex pipiens quinquefasciatus.</title>
        <authorList>
            <consortium name="The Broad Institute Genome Sequencing Platform"/>
            <person name="Atkinson P.W."/>
            <person name="Hemingway J."/>
            <person name="Christensen B.M."/>
            <person name="Higgs S."/>
            <person name="Kodira C."/>
            <person name="Hannick L."/>
            <person name="Megy K."/>
            <person name="O'Leary S."/>
            <person name="Pearson M."/>
            <person name="Haas B.J."/>
            <person name="Mauceli E."/>
            <person name="Wortman J.R."/>
            <person name="Lee N.H."/>
            <person name="Guigo R."/>
            <person name="Stanke M."/>
            <person name="Alvarado L."/>
            <person name="Amedeo P."/>
            <person name="Antoine C.H."/>
            <person name="Arensburger P."/>
            <person name="Bidwell S.L."/>
            <person name="Crawford M."/>
            <person name="Camaro F."/>
            <person name="Devon K."/>
            <person name="Engels R."/>
            <person name="Hammond M."/>
            <person name="Howarth C."/>
            <person name="Koehrsen M."/>
            <person name="Lawson D."/>
            <person name="Montgomery P."/>
            <person name="Nene V."/>
            <person name="Nusbaum C."/>
            <person name="Puiu D."/>
            <person name="Romero-Severson J."/>
            <person name="Severson D.W."/>
            <person name="Shumway M."/>
            <person name="Sisk P."/>
            <person name="Stolte C."/>
            <person name="Zeng Q."/>
            <person name="Eisenstadt E."/>
            <person name="Fraser-Liggett C."/>
            <person name="Strausberg R."/>
            <person name="Galagan J."/>
            <person name="Birren B."/>
            <person name="Collins F.H."/>
        </authorList>
    </citation>
    <scope>NUCLEOTIDE SEQUENCE [LARGE SCALE GENOMIC DNA]</scope>
    <source>
        <strain evidence="1">JHB</strain>
    </source>
</reference>
<gene>
    <name evidence="2" type="primary">6051578</name>
    <name evidence="1" type="ORF">CpipJ_CPIJ016272</name>
</gene>
<dbReference type="AlphaFoldDB" id="B0XEC3"/>
<organism>
    <name type="scientific">Culex quinquefasciatus</name>
    <name type="common">Southern house mosquito</name>
    <name type="synonym">Culex pungens</name>
    <dbReference type="NCBI Taxonomy" id="7176"/>
    <lineage>
        <taxon>Eukaryota</taxon>
        <taxon>Metazoa</taxon>
        <taxon>Ecdysozoa</taxon>
        <taxon>Arthropoda</taxon>
        <taxon>Hexapoda</taxon>
        <taxon>Insecta</taxon>
        <taxon>Pterygota</taxon>
        <taxon>Neoptera</taxon>
        <taxon>Endopterygota</taxon>
        <taxon>Diptera</taxon>
        <taxon>Nematocera</taxon>
        <taxon>Culicoidea</taxon>
        <taxon>Culicidae</taxon>
        <taxon>Culicinae</taxon>
        <taxon>Culicini</taxon>
        <taxon>Culex</taxon>
        <taxon>Culex</taxon>
    </lineage>
</organism>
<dbReference type="InParanoid" id="B0XEC3"/>
<dbReference type="OrthoDB" id="364892at2759"/>
<accession>B0XEC3</accession>
<dbReference type="VEuPathDB" id="VectorBase:CQUJHB005672"/>
<dbReference type="eggNOG" id="KOG0468">
    <property type="taxonomic scope" value="Eukaryota"/>
</dbReference>
<evidence type="ECO:0000313" key="2">
    <source>
        <dbReference type="EnsemblMetazoa" id="CPIJ016272-PA"/>
    </source>
</evidence>
<dbReference type="EnsemblMetazoa" id="CPIJ016272-RA">
    <property type="protein sequence ID" value="CPIJ016272-PA"/>
    <property type="gene ID" value="CPIJ016272"/>
</dbReference>
<dbReference type="Proteomes" id="UP000002320">
    <property type="component" value="Unassembled WGS sequence"/>
</dbReference>
<reference evidence="2" key="2">
    <citation type="submission" date="2021-02" db="UniProtKB">
        <authorList>
            <consortium name="EnsemblMetazoa"/>
        </authorList>
    </citation>
    <scope>IDENTIFICATION</scope>
    <source>
        <strain evidence="2">JHB</strain>
    </source>
</reference>
<dbReference type="STRING" id="7176.B0XEC3"/>
<dbReference type="HOGENOM" id="CLU_726179_0_0_1"/>
<protein>
    <submittedName>
        <fullName evidence="1 2">FKBP-rapamycin associated protein</fullName>
    </submittedName>
</protein>
<evidence type="ECO:0000313" key="1">
    <source>
        <dbReference type="EMBL" id="EDS25897.1"/>
    </source>
</evidence>
<keyword evidence="3" id="KW-1185">Reference proteome</keyword>
<dbReference type="EMBL" id="DS232818">
    <property type="protein sequence ID" value="EDS25897.1"/>
    <property type="molecule type" value="Genomic_DNA"/>
</dbReference>